<comment type="similarity">
    <text evidence="2 12">Belongs to the sodium:solute symporter (SSF) (TC 2.A.21) family.</text>
</comment>
<evidence type="ECO:0000256" key="6">
    <source>
        <dbReference type="ARBA" id="ARBA00022847"/>
    </source>
</evidence>
<evidence type="ECO:0000256" key="5">
    <source>
        <dbReference type="ARBA" id="ARBA00022692"/>
    </source>
</evidence>
<dbReference type="EMBL" id="LTAZ01000013">
    <property type="protein sequence ID" value="KYH24518.1"/>
    <property type="molecule type" value="Genomic_DNA"/>
</dbReference>
<sequence>MRVILQGGVTPEVESGPLAVAVIIAYFAVVVGIGLYYFKRSRQSTGDFWIAGGQIKTYTQVFAFYAVLASAGSFFGIGGFAYAFGASFGMLVAVAVAAGGLFTMIFLAGPIRRAGVYTVPAYLQMRYQSKRVRLVGALIFAIAAWAYMIPQLTAGGITMDFVLPQLGYGLGVIIAAIGFALYVSLGGMWAVTWTDFIQGIMMVILSVFPIPLILLEFGGVSGTLSAALAANSEFAGSNQPWITHLGIGLVWVLGVLSLPQFGQRILSSESDRAARRGFMWMVPLYIATFGLSAYIVAGAATAVEPNLANPDYFYYAILAEYFGPIVQGLGAAGLLAAIMSTTDALLVALSASISHDIPKTLEWDLSERQELIVGQVVIWGGALTTALVALDPPGLIATMTTLVTGGLASGLFPAVAIGTWWKRANEPGAIAAMITGFLVYGALLFGDVMGPLFAEALIAVPVGIVVFFVVSLATRQPTGQELVGFQTFHSDSIVPESGANAGVTVGTDDD</sequence>
<evidence type="ECO:0000256" key="11">
    <source>
        <dbReference type="ARBA" id="ARBA00023201"/>
    </source>
</evidence>
<dbReference type="Pfam" id="PF00474">
    <property type="entry name" value="SSF"/>
    <property type="match status" value="1"/>
</dbReference>
<feature type="transmembrane region" description="Helical" evidence="13">
    <location>
        <begin position="452"/>
        <end position="473"/>
    </location>
</feature>
<feature type="transmembrane region" description="Helical" evidence="13">
    <location>
        <begin position="203"/>
        <end position="229"/>
    </location>
</feature>
<feature type="transmembrane region" description="Helical" evidence="13">
    <location>
        <begin position="371"/>
        <end position="390"/>
    </location>
</feature>
<dbReference type="Proteomes" id="UP000075321">
    <property type="component" value="Unassembled WGS sequence"/>
</dbReference>
<evidence type="ECO:0000256" key="3">
    <source>
        <dbReference type="ARBA" id="ARBA00022448"/>
    </source>
</evidence>
<dbReference type="GO" id="GO:0006814">
    <property type="term" value="P:sodium ion transport"/>
    <property type="evidence" value="ECO:0007669"/>
    <property type="project" value="UniProtKB-KW"/>
</dbReference>
<name>A0A151A9Y8_9EURY</name>
<accession>A0A151A9Y8</accession>
<evidence type="ECO:0000256" key="12">
    <source>
        <dbReference type="RuleBase" id="RU362091"/>
    </source>
</evidence>
<feature type="transmembrane region" description="Helical" evidence="13">
    <location>
        <begin position="18"/>
        <end position="38"/>
    </location>
</feature>
<dbReference type="GO" id="GO:0015293">
    <property type="term" value="F:symporter activity"/>
    <property type="evidence" value="ECO:0007669"/>
    <property type="project" value="UniProtKB-KW"/>
</dbReference>
<dbReference type="PROSITE" id="PS50283">
    <property type="entry name" value="NA_SOLUT_SYMP_3"/>
    <property type="match status" value="1"/>
</dbReference>
<feature type="transmembrane region" description="Helical" evidence="13">
    <location>
        <begin position="396"/>
        <end position="421"/>
    </location>
</feature>
<feature type="transmembrane region" description="Helical" evidence="13">
    <location>
        <begin position="321"/>
        <end position="350"/>
    </location>
</feature>
<keyword evidence="7 13" id="KW-1133">Transmembrane helix</keyword>
<feature type="transmembrane region" description="Helical" evidence="13">
    <location>
        <begin position="62"/>
        <end position="84"/>
    </location>
</feature>
<gene>
    <name evidence="14" type="primary">actP_5</name>
    <name evidence="14" type="ORF">HAPAU_35010</name>
</gene>
<dbReference type="InterPro" id="IPR050277">
    <property type="entry name" value="Sodium:Solute_Symporter"/>
</dbReference>
<evidence type="ECO:0000256" key="1">
    <source>
        <dbReference type="ARBA" id="ARBA00004651"/>
    </source>
</evidence>
<feature type="transmembrane region" description="Helical" evidence="13">
    <location>
        <begin position="428"/>
        <end position="446"/>
    </location>
</feature>
<keyword evidence="8" id="KW-0915">Sodium</keyword>
<reference evidence="14 15" key="1">
    <citation type="submission" date="2016-02" db="EMBL/GenBank/DDBJ databases">
        <title>Genome sequence of Halalkalicoccus paucihalophilus DSM 24557.</title>
        <authorList>
            <person name="Poehlein A."/>
            <person name="Daniel R."/>
        </authorList>
    </citation>
    <scope>NUCLEOTIDE SEQUENCE [LARGE SCALE GENOMIC DNA]</scope>
    <source>
        <strain evidence="14 15">DSM 24557</strain>
    </source>
</reference>
<feature type="transmembrane region" description="Helical" evidence="13">
    <location>
        <begin position="168"/>
        <end position="191"/>
    </location>
</feature>
<keyword evidence="5 13" id="KW-0812">Transmembrane</keyword>
<evidence type="ECO:0000256" key="8">
    <source>
        <dbReference type="ARBA" id="ARBA00023053"/>
    </source>
</evidence>
<evidence type="ECO:0000313" key="14">
    <source>
        <dbReference type="EMBL" id="KYH24518.1"/>
    </source>
</evidence>
<dbReference type="OrthoDB" id="9779at2157"/>
<evidence type="ECO:0000256" key="7">
    <source>
        <dbReference type="ARBA" id="ARBA00022989"/>
    </source>
</evidence>
<keyword evidence="10 13" id="KW-0472">Membrane</keyword>
<evidence type="ECO:0000256" key="10">
    <source>
        <dbReference type="ARBA" id="ARBA00023136"/>
    </source>
</evidence>
<protein>
    <submittedName>
        <fullName evidence="14">Cation/acetate symporter ActP</fullName>
    </submittedName>
</protein>
<evidence type="ECO:0000256" key="9">
    <source>
        <dbReference type="ARBA" id="ARBA00023065"/>
    </source>
</evidence>
<evidence type="ECO:0000256" key="13">
    <source>
        <dbReference type="SAM" id="Phobius"/>
    </source>
</evidence>
<organism evidence="14 15">
    <name type="scientific">Halalkalicoccus paucihalophilus</name>
    <dbReference type="NCBI Taxonomy" id="1008153"/>
    <lineage>
        <taxon>Archaea</taxon>
        <taxon>Methanobacteriati</taxon>
        <taxon>Methanobacteriota</taxon>
        <taxon>Stenosarchaea group</taxon>
        <taxon>Halobacteria</taxon>
        <taxon>Halobacteriales</taxon>
        <taxon>Halococcaceae</taxon>
        <taxon>Halalkalicoccus</taxon>
    </lineage>
</organism>
<keyword evidence="6" id="KW-0769">Symport</keyword>
<comment type="subcellular location">
    <subcellularLocation>
        <location evidence="1">Cell membrane</location>
        <topology evidence="1">Multi-pass membrane protein</topology>
    </subcellularLocation>
</comment>
<feature type="transmembrane region" description="Helical" evidence="13">
    <location>
        <begin position="241"/>
        <end position="258"/>
    </location>
</feature>
<keyword evidence="9" id="KW-0406">Ion transport</keyword>
<feature type="transmembrane region" description="Helical" evidence="13">
    <location>
        <begin position="278"/>
        <end position="301"/>
    </location>
</feature>
<evidence type="ECO:0000313" key="15">
    <source>
        <dbReference type="Proteomes" id="UP000075321"/>
    </source>
</evidence>
<dbReference type="Gene3D" id="1.20.1730.10">
    <property type="entry name" value="Sodium/glucose cotransporter"/>
    <property type="match status" value="1"/>
</dbReference>
<dbReference type="RefSeq" id="WP_084383838.1">
    <property type="nucleotide sequence ID" value="NZ_LTAZ01000013.1"/>
</dbReference>
<dbReference type="CDD" id="cd10322">
    <property type="entry name" value="SLC5sbd"/>
    <property type="match status" value="1"/>
</dbReference>
<comment type="caution">
    <text evidence="14">The sequence shown here is derived from an EMBL/GenBank/DDBJ whole genome shotgun (WGS) entry which is preliminary data.</text>
</comment>
<keyword evidence="15" id="KW-1185">Reference proteome</keyword>
<dbReference type="GO" id="GO:0005886">
    <property type="term" value="C:plasma membrane"/>
    <property type="evidence" value="ECO:0007669"/>
    <property type="project" value="UniProtKB-SubCell"/>
</dbReference>
<feature type="transmembrane region" description="Helical" evidence="13">
    <location>
        <begin position="90"/>
        <end position="111"/>
    </location>
</feature>
<dbReference type="PANTHER" id="PTHR48086">
    <property type="entry name" value="SODIUM/PROLINE SYMPORTER-RELATED"/>
    <property type="match status" value="1"/>
</dbReference>
<dbReference type="AlphaFoldDB" id="A0A151A9Y8"/>
<keyword evidence="4" id="KW-1003">Cell membrane</keyword>
<dbReference type="InterPro" id="IPR038377">
    <property type="entry name" value="Na/Glc_symporter_sf"/>
</dbReference>
<dbReference type="InterPro" id="IPR001734">
    <property type="entry name" value="Na/solute_symporter"/>
</dbReference>
<evidence type="ECO:0000256" key="4">
    <source>
        <dbReference type="ARBA" id="ARBA00022475"/>
    </source>
</evidence>
<dbReference type="PATRIC" id="fig|1008153.3.peg.3689"/>
<feature type="transmembrane region" description="Helical" evidence="13">
    <location>
        <begin position="132"/>
        <end position="148"/>
    </location>
</feature>
<keyword evidence="3" id="KW-0813">Transport</keyword>
<evidence type="ECO:0000256" key="2">
    <source>
        <dbReference type="ARBA" id="ARBA00006434"/>
    </source>
</evidence>
<keyword evidence="11" id="KW-0739">Sodium transport</keyword>
<dbReference type="PANTHER" id="PTHR48086:SF3">
    <property type="entry name" value="SODIUM_PROLINE SYMPORTER"/>
    <property type="match status" value="1"/>
</dbReference>
<proteinExistence type="inferred from homology"/>